<comment type="caution">
    <text evidence="2">The sequence shown here is derived from an EMBL/GenBank/DDBJ whole genome shotgun (WGS) entry which is preliminary data.</text>
</comment>
<reference evidence="2 3" key="1">
    <citation type="journal article" date="2024" name="Science">
        <title>Giant polyketide synthase enzymes in the biosynthesis of giant marine polyether toxins.</title>
        <authorList>
            <person name="Fallon T.R."/>
            <person name="Shende V.V."/>
            <person name="Wierzbicki I.H."/>
            <person name="Pendleton A.L."/>
            <person name="Watervoot N.F."/>
            <person name="Auber R.P."/>
            <person name="Gonzalez D.J."/>
            <person name="Wisecaver J.H."/>
            <person name="Moore B.S."/>
        </authorList>
    </citation>
    <scope>NUCLEOTIDE SEQUENCE [LARGE SCALE GENOMIC DNA]</scope>
    <source>
        <strain evidence="2 3">12B1</strain>
    </source>
</reference>
<name>A0AB34J0V3_PRYPA</name>
<proteinExistence type="predicted"/>
<evidence type="ECO:0000313" key="2">
    <source>
        <dbReference type="EMBL" id="KAL1510299.1"/>
    </source>
</evidence>
<evidence type="ECO:0000313" key="3">
    <source>
        <dbReference type="Proteomes" id="UP001515480"/>
    </source>
</evidence>
<dbReference type="Proteomes" id="UP001515480">
    <property type="component" value="Unassembled WGS sequence"/>
</dbReference>
<dbReference type="InterPro" id="IPR012674">
    <property type="entry name" value="Calycin"/>
</dbReference>
<gene>
    <name evidence="2" type="ORF">AB1Y20_006619</name>
</gene>
<dbReference type="AlphaFoldDB" id="A0AB34J0V3"/>
<feature type="compositionally biased region" description="Low complexity" evidence="1">
    <location>
        <begin position="186"/>
        <end position="205"/>
    </location>
</feature>
<dbReference type="SUPFAM" id="SSF50814">
    <property type="entry name" value="Lipocalins"/>
    <property type="match status" value="1"/>
</dbReference>
<organism evidence="2 3">
    <name type="scientific">Prymnesium parvum</name>
    <name type="common">Toxic golden alga</name>
    <dbReference type="NCBI Taxonomy" id="97485"/>
    <lineage>
        <taxon>Eukaryota</taxon>
        <taxon>Haptista</taxon>
        <taxon>Haptophyta</taxon>
        <taxon>Prymnesiophyceae</taxon>
        <taxon>Prymnesiales</taxon>
        <taxon>Prymnesiaceae</taxon>
        <taxon>Prymnesium</taxon>
    </lineage>
</organism>
<evidence type="ECO:0000256" key="1">
    <source>
        <dbReference type="SAM" id="MobiDB-lite"/>
    </source>
</evidence>
<keyword evidence="3" id="KW-1185">Reference proteome</keyword>
<dbReference type="CDD" id="cd00742">
    <property type="entry name" value="FABP"/>
    <property type="match status" value="1"/>
</dbReference>
<feature type="region of interest" description="Disordered" evidence="1">
    <location>
        <begin position="169"/>
        <end position="218"/>
    </location>
</feature>
<accession>A0AB34J0V3</accession>
<dbReference type="EMBL" id="JBGBPQ010000015">
    <property type="protein sequence ID" value="KAL1510299.1"/>
    <property type="molecule type" value="Genomic_DNA"/>
</dbReference>
<dbReference type="Gene3D" id="2.40.128.20">
    <property type="match status" value="1"/>
</dbReference>
<sequence length="393" mass="42221">MRSLACPLGFCCADAGDVALVDERTAGPIEQRSQPLVLGESGAAASCSDVPPPPPAVNVTRRVTRSFKASQRPPQPRLQDLKSVCADEDLTRTQRLKLRVAIHAVVASQVISKGPRVSAHGLYPVLSNRDEDFTQKQRHLAAAGTGDAYSASCAFPEGGLHMDLWTVRQRSKSSEMDDDDREGHVSPDAPLPDNSPSDSPQSTSSGLRDGPPQPLTVELPLASASGATMDHSCTPASSADSSGTRGIPRAFLDSIVGDWKNSVTLNIDAYLKHLGVAWAKRKIAASFKPETSWRVVNGALQSLMPSPLGDRLERFPTDASLIDSDLDGNEFLKTTAWEGGVLLTTAVKRNGPTKKPYITKRWIDGDGKLQQVNEHDGVSMQRTFVLKAPKAAR</sequence>
<protein>
    <submittedName>
        <fullName evidence="2">Uncharacterized protein</fullName>
    </submittedName>
</protein>